<organism evidence="12 13">
    <name type="scientific">Henosepilachna vigintioctopunctata</name>
    <dbReference type="NCBI Taxonomy" id="420089"/>
    <lineage>
        <taxon>Eukaryota</taxon>
        <taxon>Metazoa</taxon>
        <taxon>Ecdysozoa</taxon>
        <taxon>Arthropoda</taxon>
        <taxon>Hexapoda</taxon>
        <taxon>Insecta</taxon>
        <taxon>Pterygota</taxon>
        <taxon>Neoptera</taxon>
        <taxon>Endopterygota</taxon>
        <taxon>Coleoptera</taxon>
        <taxon>Polyphaga</taxon>
        <taxon>Cucujiformia</taxon>
        <taxon>Coccinelloidea</taxon>
        <taxon>Coccinellidae</taxon>
        <taxon>Epilachninae</taxon>
        <taxon>Epilachnini</taxon>
        <taxon>Henosepilachna</taxon>
    </lineage>
</organism>
<evidence type="ECO:0000256" key="9">
    <source>
        <dbReference type="ARBA" id="ARBA00023136"/>
    </source>
</evidence>
<dbReference type="FunFam" id="3.90.550.50:FF:000001">
    <property type="entry name" value="Hexosyltransferase"/>
    <property type="match status" value="1"/>
</dbReference>
<comment type="subcellular location">
    <subcellularLocation>
        <location evidence="1 11">Golgi apparatus membrane</location>
        <topology evidence="1 11">Single-pass type II membrane protein</topology>
    </subcellularLocation>
</comment>
<dbReference type="GO" id="GO:0006493">
    <property type="term" value="P:protein O-linked glycosylation"/>
    <property type="evidence" value="ECO:0007669"/>
    <property type="project" value="TreeGrafter"/>
</dbReference>
<dbReference type="Gene3D" id="3.90.550.50">
    <property type="match status" value="1"/>
</dbReference>
<gene>
    <name evidence="12" type="ORF">WA026_002770</name>
</gene>
<dbReference type="EC" id="2.4.1.-" evidence="11"/>
<reference evidence="12 13" key="1">
    <citation type="submission" date="2023-03" db="EMBL/GenBank/DDBJ databases">
        <title>Genome insight into feeding habits of ladybird beetles.</title>
        <authorList>
            <person name="Li H.-S."/>
            <person name="Huang Y.-H."/>
            <person name="Pang H."/>
        </authorList>
    </citation>
    <scope>NUCLEOTIDE SEQUENCE [LARGE SCALE GENOMIC DNA]</scope>
    <source>
        <strain evidence="12">SYSU_2023b</strain>
        <tissue evidence="12">Whole body</tissue>
    </source>
</reference>
<keyword evidence="8 11" id="KW-0333">Golgi apparatus</keyword>
<dbReference type="AlphaFoldDB" id="A0AAW1U3B1"/>
<accession>A0AAW1U3B1</accession>
<evidence type="ECO:0000256" key="6">
    <source>
        <dbReference type="ARBA" id="ARBA00022968"/>
    </source>
</evidence>
<comment type="caution">
    <text evidence="12">The sequence shown here is derived from an EMBL/GenBank/DDBJ whole genome shotgun (WGS) entry which is preliminary data.</text>
</comment>
<evidence type="ECO:0000256" key="8">
    <source>
        <dbReference type="ARBA" id="ARBA00023034"/>
    </source>
</evidence>
<dbReference type="GO" id="GO:0016758">
    <property type="term" value="F:hexosyltransferase activity"/>
    <property type="evidence" value="ECO:0007669"/>
    <property type="project" value="InterPro"/>
</dbReference>
<keyword evidence="5" id="KW-0812">Transmembrane</keyword>
<evidence type="ECO:0000256" key="5">
    <source>
        <dbReference type="ARBA" id="ARBA00022692"/>
    </source>
</evidence>
<evidence type="ECO:0000313" key="13">
    <source>
        <dbReference type="Proteomes" id="UP001431783"/>
    </source>
</evidence>
<keyword evidence="7" id="KW-1133">Transmembrane helix</keyword>
<name>A0AAW1U3B1_9CUCU</name>
<evidence type="ECO:0000256" key="11">
    <source>
        <dbReference type="RuleBase" id="RU363063"/>
    </source>
</evidence>
<dbReference type="PANTHER" id="PTHR11214">
    <property type="entry name" value="BETA-1,3-N-ACETYLGLUCOSAMINYLTRANSFERASE"/>
    <property type="match status" value="1"/>
</dbReference>
<dbReference type="PANTHER" id="PTHR11214:SF235">
    <property type="entry name" value="HEXOSYLTRANSFERASE"/>
    <property type="match status" value="1"/>
</dbReference>
<protein>
    <recommendedName>
        <fullName evidence="11">Hexosyltransferase</fullName>
        <ecNumber evidence="11">2.4.1.-</ecNumber>
    </recommendedName>
</protein>
<evidence type="ECO:0000256" key="4">
    <source>
        <dbReference type="ARBA" id="ARBA00022679"/>
    </source>
</evidence>
<keyword evidence="6" id="KW-0735">Signal-anchor</keyword>
<evidence type="ECO:0000256" key="3">
    <source>
        <dbReference type="ARBA" id="ARBA00022676"/>
    </source>
</evidence>
<evidence type="ECO:0000256" key="10">
    <source>
        <dbReference type="ARBA" id="ARBA00023180"/>
    </source>
</evidence>
<dbReference type="Proteomes" id="UP001431783">
    <property type="component" value="Unassembled WGS sequence"/>
</dbReference>
<evidence type="ECO:0000256" key="1">
    <source>
        <dbReference type="ARBA" id="ARBA00004323"/>
    </source>
</evidence>
<dbReference type="InterPro" id="IPR002659">
    <property type="entry name" value="Glyco_trans_31"/>
</dbReference>
<dbReference type="Pfam" id="PF01762">
    <property type="entry name" value="Galactosyl_T"/>
    <property type="match status" value="1"/>
</dbReference>
<keyword evidence="4" id="KW-0808">Transferase</keyword>
<dbReference type="GO" id="GO:0000139">
    <property type="term" value="C:Golgi membrane"/>
    <property type="evidence" value="ECO:0007669"/>
    <property type="project" value="UniProtKB-SubCell"/>
</dbReference>
<dbReference type="EMBL" id="JARQZJ010000031">
    <property type="protein sequence ID" value="KAK9874426.1"/>
    <property type="molecule type" value="Genomic_DNA"/>
</dbReference>
<proteinExistence type="inferred from homology"/>
<comment type="similarity">
    <text evidence="2 11">Belongs to the glycosyltransferase 31 family.</text>
</comment>
<keyword evidence="3 11" id="KW-0328">Glycosyltransferase</keyword>
<sequence>MRRAFSNNFLRTVEVRRVFLLGVTPDNKYINQKSVEDEARRYNDIVQGNFQEAYRNLTYKHVMGLKWVSQYCSKTKFVIKMDDDIIVNILKTMNLLNQWNAEKEFIAGYILKGLKAKRLKANKWFVTREEYPANIYPPFASGWFYITTPKVCTKLLKLTDSEKYFWIDDVFVTGILAEKIHIKKYDIKGYFTDHPEYFQCCLNDLLKYKFDCDILVGPNGGRTDLFFEFNQAFSKCVEHKCLNRSFPMNESCIGTKSLHLGRGNAVISTYKLI</sequence>
<evidence type="ECO:0000256" key="2">
    <source>
        <dbReference type="ARBA" id="ARBA00008661"/>
    </source>
</evidence>
<evidence type="ECO:0000256" key="7">
    <source>
        <dbReference type="ARBA" id="ARBA00022989"/>
    </source>
</evidence>
<keyword evidence="9" id="KW-0472">Membrane</keyword>
<keyword evidence="13" id="KW-1185">Reference proteome</keyword>
<keyword evidence="10" id="KW-0325">Glycoprotein</keyword>
<evidence type="ECO:0000313" key="12">
    <source>
        <dbReference type="EMBL" id="KAK9874426.1"/>
    </source>
</evidence>